<evidence type="ECO:0000313" key="3">
    <source>
        <dbReference type="Proteomes" id="UP000313359"/>
    </source>
</evidence>
<evidence type="ECO:0000313" key="2">
    <source>
        <dbReference type="EMBL" id="RPD60661.1"/>
    </source>
</evidence>
<evidence type="ECO:0000256" key="1">
    <source>
        <dbReference type="SAM" id="MobiDB-lite"/>
    </source>
</evidence>
<accession>A0A5C2SAF5</accession>
<dbReference type="Proteomes" id="UP000313359">
    <property type="component" value="Unassembled WGS sequence"/>
</dbReference>
<dbReference type="AlphaFoldDB" id="A0A5C2SAF5"/>
<feature type="region of interest" description="Disordered" evidence="1">
    <location>
        <begin position="51"/>
        <end position="79"/>
    </location>
</feature>
<organism evidence="2 3">
    <name type="scientific">Lentinus tigrinus ALCF2SS1-6</name>
    <dbReference type="NCBI Taxonomy" id="1328759"/>
    <lineage>
        <taxon>Eukaryota</taxon>
        <taxon>Fungi</taxon>
        <taxon>Dikarya</taxon>
        <taxon>Basidiomycota</taxon>
        <taxon>Agaricomycotina</taxon>
        <taxon>Agaricomycetes</taxon>
        <taxon>Polyporales</taxon>
        <taxon>Polyporaceae</taxon>
        <taxon>Lentinus</taxon>
    </lineage>
</organism>
<dbReference type="EMBL" id="ML122265">
    <property type="protein sequence ID" value="RPD60661.1"/>
    <property type="molecule type" value="Genomic_DNA"/>
</dbReference>
<protein>
    <submittedName>
        <fullName evidence="2">Uncharacterized protein</fullName>
    </submittedName>
</protein>
<reference evidence="2" key="1">
    <citation type="journal article" date="2018" name="Genome Biol. Evol.">
        <title>Genomics and development of Lentinus tigrinus, a white-rot wood-decaying mushroom with dimorphic fruiting bodies.</title>
        <authorList>
            <person name="Wu B."/>
            <person name="Xu Z."/>
            <person name="Knudson A."/>
            <person name="Carlson A."/>
            <person name="Chen N."/>
            <person name="Kovaka S."/>
            <person name="LaButti K."/>
            <person name="Lipzen A."/>
            <person name="Pennachio C."/>
            <person name="Riley R."/>
            <person name="Schakwitz W."/>
            <person name="Umezawa K."/>
            <person name="Ohm R.A."/>
            <person name="Grigoriev I.V."/>
            <person name="Nagy L.G."/>
            <person name="Gibbons J."/>
            <person name="Hibbett D."/>
        </authorList>
    </citation>
    <scope>NUCLEOTIDE SEQUENCE [LARGE SCALE GENOMIC DNA]</scope>
    <source>
        <strain evidence="2">ALCF2SS1-6</strain>
    </source>
</reference>
<proteinExistence type="predicted"/>
<name>A0A5C2SAF5_9APHY</name>
<keyword evidence="3" id="KW-1185">Reference proteome</keyword>
<feature type="compositionally biased region" description="Polar residues" evidence="1">
    <location>
        <begin position="55"/>
        <end position="67"/>
    </location>
</feature>
<gene>
    <name evidence="2" type="ORF">L227DRAFT_653326</name>
</gene>
<sequence>MQLCLATTVPPHSTSLPLKHSNPINTSCLPSQSSSMKLQIPAPRLAKVMNGLKPKTSTPSPRVTPTNAAPPGLKSITSRLRLPHPRPATILSGIKVTATVAGQLGSAAPVPLIQPIADGVKKIVEHCELLDCQNAQEIMQRAQVPRRQVRECSREDIGEDEMDAHLAYSLAELEHELVRIHDIMKGLSNKSFFKCMISTGEHCAAGHQETPCQRTMPACAPHPCLLIAVSFATSISMI</sequence>